<name>I1YFH4_METFJ</name>
<dbReference type="STRING" id="754477.Q7C_494"/>
<keyword evidence="2" id="KW-1185">Reference proteome</keyword>
<proteinExistence type="predicted"/>
<dbReference type="AlphaFoldDB" id="I1YFH4"/>
<dbReference type="KEGG" id="mec:Q7C_494"/>
<organism evidence="1 2">
    <name type="scientific">Methylophaga frappieri (strain ATCC BAA-2434 / DSM 25690 / JAM7)</name>
    <dbReference type="NCBI Taxonomy" id="754477"/>
    <lineage>
        <taxon>Bacteria</taxon>
        <taxon>Pseudomonadati</taxon>
        <taxon>Pseudomonadota</taxon>
        <taxon>Gammaproteobacteria</taxon>
        <taxon>Thiotrichales</taxon>
        <taxon>Piscirickettsiaceae</taxon>
        <taxon>Methylophaga</taxon>
    </lineage>
</organism>
<gene>
    <name evidence="1" type="ordered locus">Q7C_494</name>
</gene>
<dbReference type="EMBL" id="CP003380">
    <property type="protein sequence ID" value="AFJ01667.1"/>
    <property type="molecule type" value="Genomic_DNA"/>
</dbReference>
<accession>I1YFH4</accession>
<evidence type="ECO:0000313" key="1">
    <source>
        <dbReference type="EMBL" id="AFJ01667.1"/>
    </source>
</evidence>
<dbReference type="HOGENOM" id="CLU_3312560_0_0_6"/>
<dbReference type="PATRIC" id="fig|754477.3.peg.488"/>
<reference evidence="1 2" key="1">
    <citation type="journal article" date="2012" name="J. Bacteriol.">
        <title>Complete genome sequences of Methylophaga sp. strain JAM1 and Methylophaga sp. strain JAM7.</title>
        <authorList>
            <person name="Villeneuve C."/>
            <person name="Martineau C."/>
            <person name="Mauffrey F."/>
            <person name="Villemur R."/>
        </authorList>
    </citation>
    <scope>NUCLEOTIDE SEQUENCE [LARGE SCALE GENOMIC DNA]</scope>
    <source>
        <strain evidence="1 2">JAM7</strain>
    </source>
</reference>
<dbReference type="Proteomes" id="UP000009145">
    <property type="component" value="Chromosome"/>
</dbReference>
<evidence type="ECO:0000313" key="2">
    <source>
        <dbReference type="Proteomes" id="UP000009145"/>
    </source>
</evidence>
<protein>
    <submittedName>
        <fullName evidence="1">Uncharacterized protein</fullName>
    </submittedName>
</protein>
<sequence length="39" mass="4526">MSSGLFFFGYWGFICIHKNNFLEAPLSNQYKPRLILCLG</sequence>